<dbReference type="Proteomes" id="UP000321567">
    <property type="component" value="Unassembled WGS sequence"/>
</dbReference>
<keyword evidence="1" id="KW-0560">Oxidoreductase</keyword>
<evidence type="ECO:0000256" key="1">
    <source>
        <dbReference type="ARBA" id="ARBA00023002"/>
    </source>
</evidence>
<sequence>MIRTPHCWYTDTAPLVEAYPPLEGEVEADVCIVGAGITGCVAALRLAQKGLSVRVLEAQGIGFGMSGRDGGQVMGTYAAAPMPGEGGLDPEVCRVLWELGHEAVSTTQALISEQGIDCDLVMNGHLRVGTKPRHAEALKALARQWEAAGLTGLEWLDRSAIEKALGSRAVGAAVRDPNAGHLNPLKYTLGLARAAAAKGVVFHENTPYLRHGTKKADHVVVTTPRGSVRARWLILAGHAFLAERGQAPAPTALPVNTFVVATEPLGEEKAKALIPGNEGVMDLAIAPHHFRRTPDHRLLFGGIATYARIDPFNMRYPLLEAMKGFFPSLPKDMRITHAWGGPVSVTRNRLPHFGRIERNVLFVQGFSGQSVALASQAGAMMAGVVTETESRFDVVARVPHKPFPMPDRLGAPTVLLGMARLWFQDIKADRDYKRAQRAAA</sequence>
<dbReference type="RefSeq" id="WP_147164271.1">
    <property type="nucleotide sequence ID" value="NZ_BJZO01000068.1"/>
</dbReference>
<evidence type="ECO:0000313" key="3">
    <source>
        <dbReference type="EMBL" id="GEO82256.1"/>
    </source>
</evidence>
<dbReference type="InterPro" id="IPR006076">
    <property type="entry name" value="FAD-dep_OxRdtase"/>
</dbReference>
<dbReference type="GO" id="GO:0005737">
    <property type="term" value="C:cytoplasm"/>
    <property type="evidence" value="ECO:0007669"/>
    <property type="project" value="TreeGrafter"/>
</dbReference>
<dbReference type="Gene3D" id="3.30.9.10">
    <property type="entry name" value="D-Amino Acid Oxidase, subunit A, domain 2"/>
    <property type="match status" value="1"/>
</dbReference>
<protein>
    <submittedName>
        <fullName evidence="3">FAD-dependent oxidoreductase</fullName>
    </submittedName>
</protein>
<dbReference type="GO" id="GO:0016491">
    <property type="term" value="F:oxidoreductase activity"/>
    <property type="evidence" value="ECO:0007669"/>
    <property type="project" value="UniProtKB-KW"/>
</dbReference>
<gene>
    <name evidence="3" type="ORF">ROR02_23870</name>
</gene>
<dbReference type="PANTHER" id="PTHR13847">
    <property type="entry name" value="SARCOSINE DEHYDROGENASE-RELATED"/>
    <property type="match status" value="1"/>
</dbReference>
<dbReference type="Gene3D" id="3.50.50.60">
    <property type="entry name" value="FAD/NAD(P)-binding domain"/>
    <property type="match status" value="1"/>
</dbReference>
<dbReference type="InterPro" id="IPR036188">
    <property type="entry name" value="FAD/NAD-bd_sf"/>
</dbReference>
<dbReference type="AlphaFoldDB" id="A0A512H9X0"/>
<reference evidence="3 4" key="1">
    <citation type="submission" date="2019-07" db="EMBL/GenBank/DDBJ databases">
        <title>Whole genome shotgun sequence of Rhodospirillum oryzae NBRC 107573.</title>
        <authorList>
            <person name="Hosoyama A."/>
            <person name="Uohara A."/>
            <person name="Ohji S."/>
            <person name="Ichikawa N."/>
        </authorList>
    </citation>
    <scope>NUCLEOTIDE SEQUENCE [LARGE SCALE GENOMIC DNA]</scope>
    <source>
        <strain evidence="3 4">NBRC 107573</strain>
    </source>
</reference>
<comment type="caution">
    <text evidence="3">The sequence shown here is derived from an EMBL/GenBank/DDBJ whole genome shotgun (WGS) entry which is preliminary data.</text>
</comment>
<evidence type="ECO:0000259" key="2">
    <source>
        <dbReference type="Pfam" id="PF01266"/>
    </source>
</evidence>
<feature type="domain" description="FAD dependent oxidoreductase" evidence="2">
    <location>
        <begin position="29"/>
        <end position="382"/>
    </location>
</feature>
<proteinExistence type="predicted"/>
<dbReference type="Pfam" id="PF01266">
    <property type="entry name" value="DAO"/>
    <property type="match status" value="1"/>
</dbReference>
<dbReference type="PANTHER" id="PTHR13847:SF281">
    <property type="entry name" value="FAD DEPENDENT OXIDOREDUCTASE DOMAIN-CONTAINING PROTEIN"/>
    <property type="match status" value="1"/>
</dbReference>
<dbReference type="EMBL" id="BJZO01000068">
    <property type="protein sequence ID" value="GEO82256.1"/>
    <property type="molecule type" value="Genomic_DNA"/>
</dbReference>
<dbReference type="OrthoDB" id="9806601at2"/>
<dbReference type="SUPFAM" id="SSF51905">
    <property type="entry name" value="FAD/NAD(P)-binding domain"/>
    <property type="match status" value="1"/>
</dbReference>
<evidence type="ECO:0000313" key="4">
    <source>
        <dbReference type="Proteomes" id="UP000321567"/>
    </source>
</evidence>
<organism evidence="3 4">
    <name type="scientific">Pararhodospirillum oryzae</name>
    <dbReference type="NCBI Taxonomy" id="478448"/>
    <lineage>
        <taxon>Bacteria</taxon>
        <taxon>Pseudomonadati</taxon>
        <taxon>Pseudomonadota</taxon>
        <taxon>Alphaproteobacteria</taxon>
        <taxon>Rhodospirillales</taxon>
        <taxon>Rhodospirillaceae</taxon>
        <taxon>Pararhodospirillum</taxon>
    </lineage>
</organism>
<keyword evidence="4" id="KW-1185">Reference proteome</keyword>
<accession>A0A512H9X0</accession>
<name>A0A512H9X0_9PROT</name>